<evidence type="ECO:0000313" key="11">
    <source>
        <dbReference type="RefSeq" id="XP_027198739.1"/>
    </source>
</evidence>
<dbReference type="Pfam" id="PF13606">
    <property type="entry name" value="Ank_3"/>
    <property type="match status" value="1"/>
</dbReference>
<keyword evidence="7" id="KW-1053">Target membrane</keyword>
<dbReference type="SUPFAM" id="SSF48403">
    <property type="entry name" value="Ankyrin repeat"/>
    <property type="match status" value="1"/>
</dbReference>
<keyword evidence="5" id="KW-0638">Presynaptic neurotoxin</keyword>
<evidence type="ECO:0000256" key="5">
    <source>
        <dbReference type="ARBA" id="ARBA00023028"/>
    </source>
</evidence>
<dbReference type="CDD" id="cd01670">
    <property type="entry name" value="Death"/>
    <property type="match status" value="1"/>
</dbReference>
<dbReference type="Gene3D" id="1.10.533.10">
    <property type="entry name" value="Death Domain, Fas"/>
    <property type="match status" value="1"/>
</dbReference>
<evidence type="ECO:0000256" key="2">
    <source>
        <dbReference type="ARBA" id="ARBA00022483"/>
    </source>
</evidence>
<dbReference type="InterPro" id="IPR036770">
    <property type="entry name" value="Ankyrin_rpt-contain_sf"/>
</dbReference>
<dbReference type="AlphaFoldDB" id="A0A6P6Y302"/>
<keyword evidence="10" id="KW-1185">Reference proteome</keyword>
<dbReference type="KEGG" id="dpte:113792971"/>
<gene>
    <name evidence="11" type="primary">LOC113792971</name>
</gene>
<dbReference type="Gene3D" id="1.25.40.20">
    <property type="entry name" value="Ankyrin repeat-containing domain"/>
    <property type="match status" value="4"/>
</dbReference>
<feature type="repeat" description="ANK" evidence="8">
    <location>
        <begin position="344"/>
        <end position="376"/>
    </location>
</feature>
<dbReference type="PROSITE" id="PS50297">
    <property type="entry name" value="ANK_REP_REGION"/>
    <property type="match status" value="6"/>
</dbReference>
<evidence type="ECO:0000256" key="7">
    <source>
        <dbReference type="ARBA" id="ARBA00023298"/>
    </source>
</evidence>
<comment type="subcellular location">
    <subcellularLocation>
        <location evidence="1">Target cell membrane</location>
    </subcellularLocation>
</comment>
<dbReference type="OMA" id="AHWASFK"/>
<dbReference type="InParanoid" id="A0A6P6Y302"/>
<dbReference type="PANTHER" id="PTHR24193:SF121">
    <property type="entry name" value="ADA2A-CONTAINING COMPLEX COMPONENT 3, ISOFORM D"/>
    <property type="match status" value="1"/>
</dbReference>
<keyword evidence="2" id="KW-0268">Exocytosis</keyword>
<keyword evidence="6 8" id="KW-0040">ANK repeat</keyword>
<accession>A0A6P6Y302</accession>
<dbReference type="SMART" id="SM00248">
    <property type="entry name" value="ANK"/>
    <property type="match status" value="11"/>
</dbReference>
<dbReference type="InterPro" id="IPR000488">
    <property type="entry name" value="Death_dom"/>
</dbReference>
<dbReference type="Pfam" id="PF13637">
    <property type="entry name" value="Ank_4"/>
    <property type="match status" value="1"/>
</dbReference>
<dbReference type="InterPro" id="IPR050663">
    <property type="entry name" value="Ankyrin-SOCS_Box"/>
</dbReference>
<dbReference type="GO" id="GO:0005634">
    <property type="term" value="C:nucleus"/>
    <property type="evidence" value="ECO:0007669"/>
    <property type="project" value="TreeGrafter"/>
</dbReference>
<dbReference type="GO" id="GO:0000976">
    <property type="term" value="F:transcription cis-regulatory region binding"/>
    <property type="evidence" value="ECO:0007669"/>
    <property type="project" value="TreeGrafter"/>
</dbReference>
<feature type="repeat" description="ANK" evidence="8">
    <location>
        <begin position="77"/>
        <end position="109"/>
    </location>
</feature>
<keyword evidence="4" id="KW-0677">Repeat</keyword>
<protein>
    <submittedName>
        <fullName evidence="11">Ankyrin repeat and death domain-containing protein 1A-like</fullName>
    </submittedName>
</protein>
<evidence type="ECO:0000256" key="8">
    <source>
        <dbReference type="PROSITE-ProRule" id="PRU00023"/>
    </source>
</evidence>
<dbReference type="RefSeq" id="XP_027198739.1">
    <property type="nucleotide sequence ID" value="XM_027342938.1"/>
</dbReference>
<proteinExistence type="predicted"/>
<feature type="repeat" description="ANK" evidence="8">
    <location>
        <begin position="278"/>
        <end position="310"/>
    </location>
</feature>
<dbReference type="PRINTS" id="PR01415">
    <property type="entry name" value="ANKYRIN"/>
</dbReference>
<dbReference type="GO" id="GO:0044231">
    <property type="term" value="C:host cell presynaptic membrane"/>
    <property type="evidence" value="ECO:0007669"/>
    <property type="project" value="UniProtKB-KW"/>
</dbReference>
<feature type="domain" description="Death" evidence="9">
    <location>
        <begin position="459"/>
        <end position="532"/>
    </location>
</feature>
<feature type="repeat" description="ANK" evidence="8">
    <location>
        <begin position="212"/>
        <end position="244"/>
    </location>
</feature>
<sequence>MDDVSSLNSDRSKRLSVISKRTNKSDTSSLSLSNSQILKPENIPIDLLLQEACMKNDITAVKHLITLDIDLNKKSQLGRSPIHWAIINNNTEIVELLVNAKCDIEASDKFEMKPILMAAMVGNLEMVKILIEAGCNCRVVNKKQQTVLHCAVKHDQNEILAFLLDNVNVDIDINSVNESWQTSLMMACINNNLEIVEKLIAAGADVNMKDKQGRTVAHWASFKGYHQILDRVLKAGVKADERDQDGKTALHLSAEYGFEKTLKTLIEHNCDIFITDTKGRTALMIAAALGYLDVVTILIEHGANPNCKDKNGNTALHLCVMGNHSRVAQFLIRNKAEINAYNNRKQTPLVIAAELGHTEVAEVLINHKADLFATEKSGRTALYIASRGSFQALVDMLIKAEREQFFKLDSNNQNQNQSTLIEQTSYELPTEYENQESIRLGHIRKMLYHLSRHYLDTNDWKKLARFWNFTEEQIKAIEHQYSGKTSYKDHAYRMLLIWLHGLSSNKDPMNELYDALIYINKSDVAEKIRKKANEDNFYHYSRYKCRCLPGIPSTVCHYCLIT</sequence>
<dbReference type="PROSITE" id="PS50017">
    <property type="entry name" value="DEATH_DOMAIN"/>
    <property type="match status" value="1"/>
</dbReference>
<dbReference type="GO" id="GO:0006887">
    <property type="term" value="P:exocytosis"/>
    <property type="evidence" value="ECO:0007669"/>
    <property type="project" value="UniProtKB-KW"/>
</dbReference>
<feature type="repeat" description="ANK" evidence="8">
    <location>
        <begin position="245"/>
        <end position="277"/>
    </location>
</feature>
<organism evidence="10 11">
    <name type="scientific">Dermatophagoides pteronyssinus</name>
    <name type="common">European house dust mite</name>
    <dbReference type="NCBI Taxonomy" id="6956"/>
    <lineage>
        <taxon>Eukaryota</taxon>
        <taxon>Metazoa</taxon>
        <taxon>Ecdysozoa</taxon>
        <taxon>Arthropoda</taxon>
        <taxon>Chelicerata</taxon>
        <taxon>Arachnida</taxon>
        <taxon>Acari</taxon>
        <taxon>Acariformes</taxon>
        <taxon>Sarcoptiformes</taxon>
        <taxon>Astigmata</taxon>
        <taxon>Psoroptidia</taxon>
        <taxon>Analgoidea</taxon>
        <taxon>Pyroglyphidae</taxon>
        <taxon>Dermatophagoidinae</taxon>
        <taxon>Dermatophagoides</taxon>
    </lineage>
</organism>
<dbReference type="Pfam" id="PF00531">
    <property type="entry name" value="Death"/>
    <property type="match status" value="1"/>
</dbReference>
<keyword evidence="3" id="KW-1052">Target cell membrane</keyword>
<dbReference type="Pfam" id="PF12796">
    <property type="entry name" value="Ank_2"/>
    <property type="match status" value="3"/>
</dbReference>
<keyword evidence="5" id="KW-0800">Toxin</keyword>
<reference evidence="11" key="1">
    <citation type="submission" date="2025-08" db="UniProtKB">
        <authorList>
            <consortium name="RefSeq"/>
        </authorList>
    </citation>
    <scope>IDENTIFICATION</scope>
    <source>
        <strain evidence="11">Airmid</strain>
    </source>
</reference>
<dbReference type="GO" id="GO:0007165">
    <property type="term" value="P:signal transduction"/>
    <property type="evidence" value="ECO:0007669"/>
    <property type="project" value="InterPro"/>
</dbReference>
<dbReference type="InterPro" id="IPR002110">
    <property type="entry name" value="Ankyrin_rpt"/>
</dbReference>
<dbReference type="PANTHER" id="PTHR24193">
    <property type="entry name" value="ANKYRIN REPEAT PROTEIN"/>
    <property type="match status" value="1"/>
</dbReference>
<dbReference type="GO" id="GO:0044218">
    <property type="term" value="C:other organism cell membrane"/>
    <property type="evidence" value="ECO:0007669"/>
    <property type="project" value="UniProtKB-KW"/>
</dbReference>
<feature type="repeat" description="ANK" evidence="8">
    <location>
        <begin position="179"/>
        <end position="211"/>
    </location>
</feature>
<keyword evidence="7" id="KW-0472">Membrane</keyword>
<evidence type="ECO:0000259" key="9">
    <source>
        <dbReference type="PROSITE" id="PS50017"/>
    </source>
</evidence>
<dbReference type="GO" id="GO:0045944">
    <property type="term" value="P:positive regulation of transcription by RNA polymerase II"/>
    <property type="evidence" value="ECO:0007669"/>
    <property type="project" value="TreeGrafter"/>
</dbReference>
<evidence type="ECO:0000256" key="3">
    <source>
        <dbReference type="ARBA" id="ARBA00022537"/>
    </source>
</evidence>
<evidence type="ECO:0000256" key="4">
    <source>
        <dbReference type="ARBA" id="ARBA00022737"/>
    </source>
</evidence>
<evidence type="ECO:0000313" key="10">
    <source>
        <dbReference type="Proteomes" id="UP000515146"/>
    </source>
</evidence>
<evidence type="ECO:0000256" key="6">
    <source>
        <dbReference type="ARBA" id="ARBA00023043"/>
    </source>
</evidence>
<feature type="repeat" description="ANK" evidence="8">
    <location>
        <begin position="110"/>
        <end position="142"/>
    </location>
</feature>
<dbReference type="Proteomes" id="UP000515146">
    <property type="component" value="Unplaced"/>
</dbReference>
<dbReference type="InterPro" id="IPR011029">
    <property type="entry name" value="DEATH-like_dom_sf"/>
</dbReference>
<evidence type="ECO:0000256" key="1">
    <source>
        <dbReference type="ARBA" id="ARBA00004175"/>
    </source>
</evidence>
<name>A0A6P6Y302_DERPT</name>
<feature type="repeat" description="ANK" evidence="8">
    <location>
        <begin position="311"/>
        <end position="343"/>
    </location>
</feature>
<dbReference type="PROSITE" id="PS50088">
    <property type="entry name" value="ANK_REPEAT"/>
    <property type="match status" value="8"/>
</dbReference>
<dbReference type="SUPFAM" id="SSF47986">
    <property type="entry name" value="DEATH domain"/>
    <property type="match status" value="1"/>
</dbReference>
<keyword evidence="5" id="KW-0528">Neurotoxin</keyword>
<dbReference type="OrthoDB" id="6485221at2759"/>